<gene>
    <name evidence="2" type="ORF">B0H24_1005105</name>
    <name evidence="1" type="ORF">BY455_105104</name>
</gene>
<keyword evidence="4" id="KW-1185">Reference proteome</keyword>
<dbReference type="AlphaFoldDB" id="A0A2S6G8M7"/>
<dbReference type="Pfam" id="PF04325">
    <property type="entry name" value="DUF465"/>
    <property type="match status" value="1"/>
</dbReference>
<sequence length="85" mass="10184">MSLEKHDLLHELPNSKDTIHELKTKDNHFAKLFEEYHEVDHEVYRIENGTEHASDEYLEERKKVRLNLKDQLYAMVRDYEAAQAS</sequence>
<dbReference type="OrthoDB" id="1263265at2"/>
<proteinExistence type="predicted"/>
<dbReference type="Gene3D" id="6.10.280.50">
    <property type="match status" value="1"/>
</dbReference>
<dbReference type="Proteomes" id="UP000239446">
    <property type="component" value="Unassembled WGS sequence"/>
</dbReference>
<dbReference type="Proteomes" id="UP000239648">
    <property type="component" value="Unassembled WGS sequence"/>
</dbReference>
<evidence type="ECO:0008006" key="5">
    <source>
        <dbReference type="Google" id="ProtNLM"/>
    </source>
</evidence>
<organism evidence="2 3">
    <name type="scientific">Marinobacter persicus</name>
    <dbReference type="NCBI Taxonomy" id="930118"/>
    <lineage>
        <taxon>Bacteria</taxon>
        <taxon>Pseudomonadati</taxon>
        <taxon>Pseudomonadota</taxon>
        <taxon>Gammaproteobacteria</taxon>
        <taxon>Pseudomonadales</taxon>
        <taxon>Marinobacteraceae</taxon>
        <taxon>Marinobacter</taxon>
    </lineage>
</organism>
<comment type="caution">
    <text evidence="2">The sequence shown here is derived from an EMBL/GenBank/DDBJ whole genome shotgun (WGS) entry which is preliminary data.</text>
</comment>
<reference evidence="2 3" key="2">
    <citation type="submission" date="2018-02" db="EMBL/GenBank/DDBJ databases">
        <title>Subsurface microbial communities from deep shales in Ohio and West Virginia, USA.</title>
        <authorList>
            <person name="Wrighton K."/>
        </authorList>
    </citation>
    <scope>NUCLEOTIDE SEQUENCE [LARGE SCALE GENOMIC DNA]</scope>
    <source>
        <strain evidence="2 3">UTICA-S1B9</strain>
    </source>
</reference>
<dbReference type="InterPro" id="IPR038444">
    <property type="entry name" value="DUF465_sf"/>
</dbReference>
<evidence type="ECO:0000313" key="4">
    <source>
        <dbReference type="Proteomes" id="UP000239648"/>
    </source>
</evidence>
<reference evidence="1 4" key="1">
    <citation type="submission" date="2018-02" db="EMBL/GenBank/DDBJ databases">
        <title>Deep subsurface shale carbon reservoir microbial communities from Ohio and West Virginia, USA.</title>
        <authorList>
            <person name="Wrighton K."/>
        </authorList>
    </citation>
    <scope>NUCLEOTIDE SEQUENCE [LARGE SCALE GENOMIC DNA]</scope>
    <source>
        <strain evidence="1 4">UTICA-S1B6</strain>
    </source>
</reference>
<dbReference type="EMBL" id="PTIT01000005">
    <property type="protein sequence ID" value="PPK52551.1"/>
    <property type="molecule type" value="Genomic_DNA"/>
</dbReference>
<accession>A0A2S6G8M7</accession>
<protein>
    <recommendedName>
        <fullName evidence="5">GTP-binding protein</fullName>
    </recommendedName>
</protein>
<dbReference type="RefSeq" id="WP_104415466.1">
    <property type="nucleotide sequence ID" value="NZ_PTIT01000005.1"/>
</dbReference>
<evidence type="ECO:0000313" key="2">
    <source>
        <dbReference type="EMBL" id="PPK55524.1"/>
    </source>
</evidence>
<dbReference type="STRING" id="930118.SAMN05216429_112129"/>
<name>A0A2S6G8M7_9GAMM</name>
<evidence type="ECO:0000313" key="3">
    <source>
        <dbReference type="Proteomes" id="UP000239446"/>
    </source>
</evidence>
<dbReference type="EMBL" id="PTIU01000005">
    <property type="protein sequence ID" value="PPK55524.1"/>
    <property type="molecule type" value="Genomic_DNA"/>
</dbReference>
<dbReference type="InterPro" id="IPR007420">
    <property type="entry name" value="DUF465"/>
</dbReference>
<evidence type="ECO:0000313" key="1">
    <source>
        <dbReference type="EMBL" id="PPK52551.1"/>
    </source>
</evidence>